<protein>
    <submittedName>
        <fullName evidence="1">Uncharacterized protein</fullName>
    </submittedName>
</protein>
<proteinExistence type="predicted"/>
<dbReference type="EMBL" id="KQ432335">
    <property type="protein sequence ID" value="KOF62788.1"/>
    <property type="molecule type" value="Genomic_DNA"/>
</dbReference>
<name>A0A0L8FGF4_OCTBM</name>
<evidence type="ECO:0000313" key="1">
    <source>
        <dbReference type="EMBL" id="KOF62788.1"/>
    </source>
</evidence>
<sequence length="144" mass="16231">MKDDKLVSDGLDGGALGLELKIGCSVCSDVCELNWNGGEYEFSCVEKLQLCEFEKIRRSRGAETLFSEILLNGKIVFLSCALYGICANDVVYGRDAIRAGYSLGRWRRGFSCVMKWWYSSKGLLFDEISSLFSFLEYLRAQSNE</sequence>
<dbReference type="AlphaFoldDB" id="A0A0L8FGF4"/>
<reference evidence="1" key="1">
    <citation type="submission" date="2015-07" db="EMBL/GenBank/DDBJ databases">
        <title>MeaNS - Measles Nucleotide Surveillance Program.</title>
        <authorList>
            <person name="Tran T."/>
            <person name="Druce J."/>
        </authorList>
    </citation>
    <scope>NUCLEOTIDE SEQUENCE</scope>
    <source>
        <strain evidence="1">UCB-OBI-ISO-001</strain>
        <tissue evidence="1">Gonad</tissue>
    </source>
</reference>
<accession>A0A0L8FGF4</accession>
<organism evidence="1">
    <name type="scientific">Octopus bimaculoides</name>
    <name type="common">California two-spotted octopus</name>
    <dbReference type="NCBI Taxonomy" id="37653"/>
    <lineage>
        <taxon>Eukaryota</taxon>
        <taxon>Metazoa</taxon>
        <taxon>Spiralia</taxon>
        <taxon>Lophotrochozoa</taxon>
        <taxon>Mollusca</taxon>
        <taxon>Cephalopoda</taxon>
        <taxon>Coleoidea</taxon>
        <taxon>Octopodiformes</taxon>
        <taxon>Octopoda</taxon>
        <taxon>Incirrata</taxon>
        <taxon>Octopodidae</taxon>
        <taxon>Octopus</taxon>
    </lineage>
</organism>
<gene>
    <name evidence="1" type="ORF">OCBIM_22021809mg</name>
</gene>